<dbReference type="Proteomes" id="UP000178656">
    <property type="component" value="Unassembled WGS sequence"/>
</dbReference>
<protein>
    <submittedName>
        <fullName evidence="5">EF-P lysine aminoacylase GenX</fullName>
    </submittedName>
</protein>
<proteinExistence type="predicted"/>
<evidence type="ECO:0000256" key="2">
    <source>
        <dbReference type="ARBA" id="ARBA00022741"/>
    </source>
</evidence>
<dbReference type="GO" id="GO:0005524">
    <property type="term" value="F:ATP binding"/>
    <property type="evidence" value="ECO:0007669"/>
    <property type="project" value="UniProtKB-KW"/>
</dbReference>
<dbReference type="Gene3D" id="3.30.930.10">
    <property type="entry name" value="Bira Bifunctional Protein, Domain 2"/>
    <property type="match status" value="1"/>
</dbReference>
<name>A0A1F5TCW1_9BACT</name>
<dbReference type="PANTHER" id="PTHR42918">
    <property type="entry name" value="LYSYL-TRNA SYNTHETASE"/>
    <property type="match status" value="1"/>
</dbReference>
<dbReference type="GO" id="GO:0005829">
    <property type="term" value="C:cytosol"/>
    <property type="evidence" value="ECO:0007669"/>
    <property type="project" value="TreeGrafter"/>
</dbReference>
<dbReference type="Pfam" id="PF00152">
    <property type="entry name" value="tRNA-synt_2"/>
    <property type="match status" value="1"/>
</dbReference>
<dbReference type="EMBL" id="MFGM01000034">
    <property type="protein sequence ID" value="OGF36506.1"/>
    <property type="molecule type" value="Genomic_DNA"/>
</dbReference>
<sequence length="354" mass="40858">MKHVLHIIKNKQKLELRFEILKLIRKWFEREGFLEVDAPIIVSEPGQEPNIEPMKLAVHNEKGQAFVGYLHTSPEYAMKKMLAAGFDKIFYLGKCFRDRESFGHNHNPEFTMLEWYRAKRDFLAIMDDAEALCRFAAKSLSQGKYKKRIDTANAAKLSGGWQRISMRELWKKVVGVELNDFLTAKALRKLCVQRGFKPANGEDYEELFYRIFLNEIEPKLGMDRPIIVYNYPACMASLSSLCKKDKRYAERFEVYFVGSELANAFTELTNADEQLARLTSERVARKKRGMLVYDIDAEFVEALRFGLPKSAGIALGVDRLIMSILGCKNINDVLVLPMSKLWNHEEIKGMNEMC</sequence>
<gene>
    <name evidence="5" type="ORF">A2482_03585</name>
</gene>
<feature type="domain" description="Aminoacyl-transfer RNA synthetases class-II family profile" evidence="4">
    <location>
        <begin position="14"/>
        <end position="337"/>
    </location>
</feature>
<dbReference type="InterPro" id="IPR004364">
    <property type="entry name" value="Aa-tRNA-synt_II"/>
</dbReference>
<dbReference type="SUPFAM" id="SSF55681">
    <property type="entry name" value="Class II aaRS and biotin synthetases"/>
    <property type="match status" value="1"/>
</dbReference>
<evidence type="ECO:0000313" key="6">
    <source>
        <dbReference type="Proteomes" id="UP000178656"/>
    </source>
</evidence>
<dbReference type="GO" id="GO:0000049">
    <property type="term" value="F:tRNA binding"/>
    <property type="evidence" value="ECO:0007669"/>
    <property type="project" value="TreeGrafter"/>
</dbReference>
<evidence type="ECO:0000256" key="3">
    <source>
        <dbReference type="ARBA" id="ARBA00022840"/>
    </source>
</evidence>
<evidence type="ECO:0000256" key="1">
    <source>
        <dbReference type="ARBA" id="ARBA00022598"/>
    </source>
</evidence>
<dbReference type="NCBIfam" id="NF006828">
    <property type="entry name" value="PRK09350.1"/>
    <property type="match status" value="1"/>
</dbReference>
<dbReference type="InterPro" id="IPR004525">
    <property type="entry name" value="EpmA"/>
</dbReference>
<dbReference type="GO" id="GO:0004824">
    <property type="term" value="F:lysine-tRNA ligase activity"/>
    <property type="evidence" value="ECO:0007669"/>
    <property type="project" value="InterPro"/>
</dbReference>
<comment type="caution">
    <text evidence="5">The sequence shown here is derived from an EMBL/GenBank/DDBJ whole genome shotgun (WGS) entry which is preliminary data.</text>
</comment>
<keyword evidence="3" id="KW-0067">ATP-binding</keyword>
<dbReference type="GO" id="GO:0006430">
    <property type="term" value="P:lysyl-tRNA aminoacylation"/>
    <property type="evidence" value="ECO:0007669"/>
    <property type="project" value="InterPro"/>
</dbReference>
<dbReference type="AlphaFoldDB" id="A0A1F5TCW1"/>
<dbReference type="InterPro" id="IPR006195">
    <property type="entry name" value="aa-tRNA-synth_II"/>
</dbReference>
<dbReference type="InterPro" id="IPR018149">
    <property type="entry name" value="Lys-tRNA-synth_II_C"/>
</dbReference>
<dbReference type="NCBIfam" id="TIGR00462">
    <property type="entry name" value="genX"/>
    <property type="match status" value="1"/>
</dbReference>
<accession>A0A1F5TCW1</accession>
<evidence type="ECO:0000259" key="4">
    <source>
        <dbReference type="PROSITE" id="PS50862"/>
    </source>
</evidence>
<dbReference type="PRINTS" id="PR00982">
    <property type="entry name" value="TRNASYNTHLYS"/>
</dbReference>
<dbReference type="PANTHER" id="PTHR42918:SF6">
    <property type="entry name" value="ELONGATION FACTOR P--(R)-BETA-LYSINE LIGASE"/>
    <property type="match status" value="1"/>
</dbReference>
<keyword evidence="1" id="KW-0436">Ligase</keyword>
<organism evidence="5 6">
    <name type="scientific">Candidatus Falkowbacteria bacterium RIFOXYC2_FULL_48_21</name>
    <dbReference type="NCBI Taxonomy" id="1798005"/>
    <lineage>
        <taxon>Bacteria</taxon>
        <taxon>Candidatus Falkowiibacteriota</taxon>
    </lineage>
</organism>
<evidence type="ECO:0000313" key="5">
    <source>
        <dbReference type="EMBL" id="OGF36506.1"/>
    </source>
</evidence>
<reference evidence="5 6" key="1">
    <citation type="journal article" date="2016" name="Nat. Commun.">
        <title>Thousands of microbial genomes shed light on interconnected biogeochemical processes in an aquifer system.</title>
        <authorList>
            <person name="Anantharaman K."/>
            <person name="Brown C.T."/>
            <person name="Hug L.A."/>
            <person name="Sharon I."/>
            <person name="Castelle C.J."/>
            <person name="Probst A.J."/>
            <person name="Thomas B.C."/>
            <person name="Singh A."/>
            <person name="Wilkins M.J."/>
            <person name="Karaoz U."/>
            <person name="Brodie E.L."/>
            <person name="Williams K.H."/>
            <person name="Hubbard S.S."/>
            <person name="Banfield J.F."/>
        </authorList>
    </citation>
    <scope>NUCLEOTIDE SEQUENCE [LARGE SCALE GENOMIC DNA]</scope>
</reference>
<dbReference type="InterPro" id="IPR045864">
    <property type="entry name" value="aa-tRNA-synth_II/BPL/LPL"/>
</dbReference>
<dbReference type="PROSITE" id="PS50862">
    <property type="entry name" value="AA_TRNA_LIGASE_II"/>
    <property type="match status" value="1"/>
</dbReference>
<keyword evidence="2" id="KW-0547">Nucleotide-binding</keyword>